<dbReference type="Gene3D" id="3.40.190.10">
    <property type="entry name" value="Periplasmic binding protein-like II"/>
    <property type="match status" value="1"/>
</dbReference>
<dbReference type="Proteomes" id="UP000186141">
    <property type="component" value="Unassembled WGS sequence"/>
</dbReference>
<feature type="domain" description="Solute-binding protein family 5" evidence="4">
    <location>
        <begin position="79"/>
        <end position="444"/>
    </location>
</feature>
<evidence type="ECO:0000256" key="3">
    <source>
        <dbReference type="SAM" id="SignalP"/>
    </source>
</evidence>
<dbReference type="InterPro" id="IPR030678">
    <property type="entry name" value="Peptide/Ni-bd"/>
</dbReference>
<reference evidence="5 6" key="1">
    <citation type="submission" date="2017-01" db="EMBL/GenBank/DDBJ databases">
        <authorList>
            <person name="Mah S.A."/>
            <person name="Swanson W.J."/>
            <person name="Moy G.W."/>
            <person name="Vacquier V.D."/>
        </authorList>
    </citation>
    <scope>NUCLEOTIDE SEQUENCE [LARGE SCALE GENOMIC DNA]</scope>
    <source>
        <strain evidence="5 6">DSM 26375</strain>
    </source>
</reference>
<dbReference type="PIRSF" id="PIRSF002741">
    <property type="entry name" value="MppA"/>
    <property type="match status" value="1"/>
</dbReference>
<comment type="similarity">
    <text evidence="2">Belongs to the bacterial solute-binding protein 5 family.</text>
</comment>
<dbReference type="PANTHER" id="PTHR30290">
    <property type="entry name" value="PERIPLASMIC BINDING COMPONENT OF ABC TRANSPORTER"/>
    <property type="match status" value="1"/>
</dbReference>
<dbReference type="SUPFAM" id="SSF53850">
    <property type="entry name" value="Periplasmic binding protein-like II"/>
    <property type="match status" value="1"/>
</dbReference>
<gene>
    <name evidence="5" type="ORF">SAMN05421774_101108</name>
</gene>
<evidence type="ECO:0000313" key="5">
    <source>
        <dbReference type="EMBL" id="SIS54104.1"/>
    </source>
</evidence>
<evidence type="ECO:0000256" key="2">
    <source>
        <dbReference type="ARBA" id="ARBA00005695"/>
    </source>
</evidence>
<dbReference type="OrthoDB" id="9803988at2"/>
<keyword evidence="3" id="KW-0732">Signal</keyword>
<evidence type="ECO:0000256" key="1">
    <source>
        <dbReference type="ARBA" id="ARBA00004418"/>
    </source>
</evidence>
<feature type="chain" id="PRO_5012884959" evidence="3">
    <location>
        <begin position="29"/>
        <end position="534"/>
    </location>
</feature>
<dbReference type="Pfam" id="PF00496">
    <property type="entry name" value="SBP_bac_5"/>
    <property type="match status" value="1"/>
</dbReference>
<name>A0A1N7JY24_9RHOB</name>
<dbReference type="GO" id="GO:0015833">
    <property type="term" value="P:peptide transport"/>
    <property type="evidence" value="ECO:0007669"/>
    <property type="project" value="TreeGrafter"/>
</dbReference>
<protein>
    <submittedName>
        <fullName evidence="5">Peptide/nickel transport system substrate-binding protein</fullName>
    </submittedName>
</protein>
<sequence length="534" mass="58540">MTFEPTFRTAGLALAAALMLGASPTVLAAATPADTLVLADGIDDIVSLDPAEAFEFSGIDLLNNTYDSLIELDPLKPGELIPGLAESWDVSEDGMTFTFKMKSGITFASGNPVRAEDAAWSLQRVVKLDKTPAFILTQFGFTPDNVDDLIKADGDMLTITIDKKFAPSMFYNCMTAVVASIIDKETAMANEVNGDFGYEWLKTNTAGTGAYVLRSYKPQDSYILEARPGYWRGDAKLKRVFMRHVPEGSAQRLLLEKGDIDVARGLTPTDVQGLAGSPDVSVDADMEGYIYYLAANQKVEPLNNPKVLEAIRYLVDYEGMVNTVLKDKMIVQQGFLPRGYLGEVTDTPYALDVEKAKALLAEAGFPNGIEVTMSVRNDPLRMEMAQAIQNTLGQGGIKVTLKPGAGAEVLGDYRARNHELTLQSWGPDYPDPHTNASTFAWNPNNSDDAKLTGVLAWRTAWDAGEMTAMVDAAVVERDSEKRRVMYEDIQKLHRDTSAFVTMFQEIGLTARRNNVANLHTGGTTDQVTYWYVTK</sequence>
<dbReference type="AlphaFoldDB" id="A0A1N7JY24"/>
<dbReference type="GO" id="GO:0043190">
    <property type="term" value="C:ATP-binding cassette (ABC) transporter complex"/>
    <property type="evidence" value="ECO:0007669"/>
    <property type="project" value="InterPro"/>
</dbReference>
<feature type="signal peptide" evidence="3">
    <location>
        <begin position="1"/>
        <end position="28"/>
    </location>
</feature>
<proteinExistence type="inferred from homology"/>
<dbReference type="CDD" id="cd08512">
    <property type="entry name" value="PBP2_NikA_DppA_OppA_like_7"/>
    <property type="match status" value="1"/>
</dbReference>
<dbReference type="GO" id="GO:1904680">
    <property type="term" value="F:peptide transmembrane transporter activity"/>
    <property type="evidence" value="ECO:0007669"/>
    <property type="project" value="TreeGrafter"/>
</dbReference>
<comment type="subcellular location">
    <subcellularLocation>
        <location evidence="1">Periplasm</location>
    </subcellularLocation>
</comment>
<dbReference type="GO" id="GO:0030288">
    <property type="term" value="C:outer membrane-bounded periplasmic space"/>
    <property type="evidence" value="ECO:0007669"/>
    <property type="project" value="UniProtKB-ARBA"/>
</dbReference>
<dbReference type="EMBL" id="FTOT01000001">
    <property type="protein sequence ID" value="SIS54104.1"/>
    <property type="molecule type" value="Genomic_DNA"/>
</dbReference>
<organism evidence="5 6">
    <name type="scientific">Gemmobacter megaterium</name>
    <dbReference type="NCBI Taxonomy" id="1086013"/>
    <lineage>
        <taxon>Bacteria</taxon>
        <taxon>Pseudomonadati</taxon>
        <taxon>Pseudomonadota</taxon>
        <taxon>Alphaproteobacteria</taxon>
        <taxon>Rhodobacterales</taxon>
        <taxon>Paracoccaceae</taxon>
        <taxon>Gemmobacter</taxon>
    </lineage>
</organism>
<keyword evidence="6" id="KW-1185">Reference proteome</keyword>
<evidence type="ECO:0000259" key="4">
    <source>
        <dbReference type="Pfam" id="PF00496"/>
    </source>
</evidence>
<dbReference type="Gene3D" id="3.90.76.10">
    <property type="entry name" value="Dipeptide-binding Protein, Domain 1"/>
    <property type="match status" value="1"/>
</dbReference>
<dbReference type="STRING" id="1086013.SAMN05421774_101108"/>
<dbReference type="Gene3D" id="3.10.105.10">
    <property type="entry name" value="Dipeptide-binding Protein, Domain 3"/>
    <property type="match status" value="1"/>
</dbReference>
<dbReference type="InterPro" id="IPR039424">
    <property type="entry name" value="SBP_5"/>
</dbReference>
<dbReference type="RefSeq" id="WP_076527671.1">
    <property type="nucleotide sequence ID" value="NZ_BMEH01000001.1"/>
</dbReference>
<dbReference type="InterPro" id="IPR000914">
    <property type="entry name" value="SBP_5_dom"/>
</dbReference>
<evidence type="ECO:0000313" key="6">
    <source>
        <dbReference type="Proteomes" id="UP000186141"/>
    </source>
</evidence>
<dbReference type="PANTHER" id="PTHR30290:SF34">
    <property type="entry name" value="ABC TRANSPORTER, PERIPLASMIC OLIGO-PEPTIDE BINDING PROTEIN, PUTATIVE-RELATED"/>
    <property type="match status" value="1"/>
</dbReference>
<accession>A0A1N7JY24</accession>